<evidence type="ECO:0000313" key="2">
    <source>
        <dbReference type="EMBL" id="OCL11663.1"/>
    </source>
</evidence>
<keyword evidence="3" id="KW-1185">Reference proteome</keyword>
<gene>
    <name evidence="2" type="ORF">AOQ84DRAFT_229016</name>
</gene>
<dbReference type="OrthoDB" id="3937020at2759"/>
<organism evidence="2 3">
    <name type="scientific">Glonium stellatum</name>
    <dbReference type="NCBI Taxonomy" id="574774"/>
    <lineage>
        <taxon>Eukaryota</taxon>
        <taxon>Fungi</taxon>
        <taxon>Dikarya</taxon>
        <taxon>Ascomycota</taxon>
        <taxon>Pezizomycotina</taxon>
        <taxon>Dothideomycetes</taxon>
        <taxon>Pleosporomycetidae</taxon>
        <taxon>Gloniales</taxon>
        <taxon>Gloniaceae</taxon>
        <taxon>Glonium</taxon>
    </lineage>
</organism>
<feature type="compositionally biased region" description="Low complexity" evidence="1">
    <location>
        <begin position="153"/>
        <end position="168"/>
    </location>
</feature>
<dbReference type="Proteomes" id="UP000250140">
    <property type="component" value="Unassembled WGS sequence"/>
</dbReference>
<proteinExistence type="predicted"/>
<feature type="compositionally biased region" description="Low complexity" evidence="1">
    <location>
        <begin position="181"/>
        <end position="195"/>
    </location>
</feature>
<name>A0A8E2F7D7_9PEZI</name>
<dbReference type="EMBL" id="KV749013">
    <property type="protein sequence ID" value="OCL11663.1"/>
    <property type="molecule type" value="Genomic_DNA"/>
</dbReference>
<evidence type="ECO:0000313" key="3">
    <source>
        <dbReference type="Proteomes" id="UP000250140"/>
    </source>
</evidence>
<protein>
    <submittedName>
        <fullName evidence="2">Uncharacterized protein</fullName>
    </submittedName>
</protein>
<accession>A0A8E2F7D7</accession>
<dbReference type="AlphaFoldDB" id="A0A8E2F7D7"/>
<evidence type="ECO:0000256" key="1">
    <source>
        <dbReference type="SAM" id="MobiDB-lite"/>
    </source>
</evidence>
<feature type="region of interest" description="Disordered" evidence="1">
    <location>
        <begin position="137"/>
        <end position="195"/>
    </location>
</feature>
<sequence length="195" mass="21294">MTSSTICSPTPPDLEEHIFRPLTPETDQFAQSMFEAYLSSQAATYALSPEDVSNILPHPTSFHAVTHHISLYILALRGGHTALCTTVLDQLRRYYAENNFTASPFRLAYVYAHTDGPCSLREFVIESAASRILSEARHSTSETRLDGPSSQNALPSTTTIAAATPSAPLRRRHTFSQTGNPTDLTPPSLLTSTSL</sequence>
<reference evidence="2 3" key="1">
    <citation type="journal article" date="2016" name="Nat. Commun.">
        <title>Ectomycorrhizal ecology is imprinted in the genome of the dominant symbiotic fungus Cenococcum geophilum.</title>
        <authorList>
            <consortium name="DOE Joint Genome Institute"/>
            <person name="Peter M."/>
            <person name="Kohler A."/>
            <person name="Ohm R.A."/>
            <person name="Kuo A."/>
            <person name="Krutzmann J."/>
            <person name="Morin E."/>
            <person name="Arend M."/>
            <person name="Barry K.W."/>
            <person name="Binder M."/>
            <person name="Choi C."/>
            <person name="Clum A."/>
            <person name="Copeland A."/>
            <person name="Grisel N."/>
            <person name="Haridas S."/>
            <person name="Kipfer T."/>
            <person name="LaButti K."/>
            <person name="Lindquist E."/>
            <person name="Lipzen A."/>
            <person name="Maire R."/>
            <person name="Meier B."/>
            <person name="Mihaltcheva S."/>
            <person name="Molinier V."/>
            <person name="Murat C."/>
            <person name="Poggeler S."/>
            <person name="Quandt C.A."/>
            <person name="Sperisen C."/>
            <person name="Tritt A."/>
            <person name="Tisserant E."/>
            <person name="Crous P.W."/>
            <person name="Henrissat B."/>
            <person name="Nehls U."/>
            <person name="Egli S."/>
            <person name="Spatafora J.W."/>
            <person name="Grigoriev I.V."/>
            <person name="Martin F.M."/>
        </authorList>
    </citation>
    <scope>NUCLEOTIDE SEQUENCE [LARGE SCALE GENOMIC DNA]</scope>
    <source>
        <strain evidence="2 3">CBS 207.34</strain>
    </source>
</reference>
<feature type="non-terminal residue" evidence="2">
    <location>
        <position position="195"/>
    </location>
</feature>